<evidence type="ECO:0000313" key="2">
    <source>
        <dbReference type="EMBL" id="MCH7408473.1"/>
    </source>
</evidence>
<dbReference type="InterPro" id="IPR005532">
    <property type="entry name" value="SUMF_dom"/>
</dbReference>
<dbReference type="Gene3D" id="3.90.1580.10">
    <property type="entry name" value="paralog of FGE (formylglycine-generating enzyme)"/>
    <property type="match status" value="1"/>
</dbReference>
<dbReference type="PANTHER" id="PTHR23150">
    <property type="entry name" value="SULFATASE MODIFYING FACTOR 1, 2"/>
    <property type="match status" value="1"/>
</dbReference>
<accession>A0ABS9UXI8</accession>
<dbReference type="Pfam" id="PF03781">
    <property type="entry name" value="FGE-sulfatase"/>
    <property type="match status" value="1"/>
</dbReference>
<dbReference type="RefSeq" id="WP_241346672.1">
    <property type="nucleotide sequence ID" value="NZ_JAKZGP010000005.1"/>
</dbReference>
<proteinExistence type="predicted"/>
<protein>
    <submittedName>
        <fullName evidence="2">Formylglycine-generating enzyme family protein</fullName>
    </submittedName>
</protein>
<keyword evidence="3" id="KW-1185">Reference proteome</keyword>
<feature type="domain" description="Sulfatase-modifying factor enzyme-like" evidence="1">
    <location>
        <begin position="45"/>
        <end position="278"/>
    </location>
</feature>
<dbReference type="PANTHER" id="PTHR23150:SF19">
    <property type="entry name" value="FORMYLGLYCINE-GENERATING ENZYME"/>
    <property type="match status" value="1"/>
</dbReference>
<organism evidence="2 3">
    <name type="scientific">Belliella filtrata</name>
    <dbReference type="NCBI Taxonomy" id="2923435"/>
    <lineage>
        <taxon>Bacteria</taxon>
        <taxon>Pseudomonadati</taxon>
        <taxon>Bacteroidota</taxon>
        <taxon>Cytophagia</taxon>
        <taxon>Cytophagales</taxon>
        <taxon>Cyclobacteriaceae</taxon>
        <taxon>Belliella</taxon>
    </lineage>
</organism>
<name>A0ABS9UXI8_9BACT</name>
<sequence length="328" mass="37448">MKLNQIRMVLFGSFLLVIALFGFRLQIEPFEPYDQKIPNTDLSFSMVPIPAGAFIMGTPSEQKGHQVDEAPQRKIQLDAFWMGTHEVTWDLFELFLDKNLEIGISTKPLSHQVDGLSRPSTPYLDMTFGMGKASKPAVGMTQYGAIQYCRWLYLKTGIFYRLPTEAEWEYAARAGSNESYFFGSDANLINDYAIYIENSNKTTSTIGSKAPNPWGLYDMLGNVMEWTGDFYAAYEDDSNQNINPKVVSEQLYPQVLRGGHYESEAEDLRVGRRFASDPVWKQLDPQIPKSRWWFPEAPFVGMRVVRPLKVPSESEIHAYFDRVPPADF</sequence>
<dbReference type="EMBL" id="JAKZGP010000005">
    <property type="protein sequence ID" value="MCH7408473.1"/>
    <property type="molecule type" value="Genomic_DNA"/>
</dbReference>
<dbReference type="InterPro" id="IPR051043">
    <property type="entry name" value="Sulfatase_Mod_Factor_Kinase"/>
</dbReference>
<evidence type="ECO:0000259" key="1">
    <source>
        <dbReference type="Pfam" id="PF03781"/>
    </source>
</evidence>
<dbReference type="SUPFAM" id="SSF56436">
    <property type="entry name" value="C-type lectin-like"/>
    <property type="match status" value="1"/>
</dbReference>
<dbReference type="Proteomes" id="UP001165489">
    <property type="component" value="Unassembled WGS sequence"/>
</dbReference>
<reference evidence="2" key="1">
    <citation type="submission" date="2022-03" db="EMBL/GenBank/DDBJ databases">
        <title>De novo assembled genomes of Belliella spp. (Cyclobacteriaceae) strains.</title>
        <authorList>
            <person name="Szabo A."/>
            <person name="Korponai K."/>
            <person name="Felfoldi T."/>
        </authorList>
    </citation>
    <scope>NUCLEOTIDE SEQUENCE</scope>
    <source>
        <strain evidence="2">DSM 111904</strain>
    </source>
</reference>
<evidence type="ECO:0000313" key="3">
    <source>
        <dbReference type="Proteomes" id="UP001165489"/>
    </source>
</evidence>
<dbReference type="InterPro" id="IPR016187">
    <property type="entry name" value="CTDL_fold"/>
</dbReference>
<comment type="caution">
    <text evidence="2">The sequence shown here is derived from an EMBL/GenBank/DDBJ whole genome shotgun (WGS) entry which is preliminary data.</text>
</comment>
<dbReference type="InterPro" id="IPR042095">
    <property type="entry name" value="SUMF_sf"/>
</dbReference>
<gene>
    <name evidence="2" type="ORF">MM239_03630</name>
</gene>